<evidence type="ECO:0008006" key="2">
    <source>
        <dbReference type="Google" id="ProtNLM"/>
    </source>
</evidence>
<protein>
    <recommendedName>
        <fullName evidence="2">N-formylglutamate amidohydrolase</fullName>
    </recommendedName>
</protein>
<accession>D9PKQ2</accession>
<gene>
    <name evidence="1" type="ORF">LDC_2121</name>
</gene>
<proteinExistence type="predicted"/>
<dbReference type="Pfam" id="PF05013">
    <property type="entry name" value="FGase"/>
    <property type="match status" value="1"/>
</dbReference>
<organism evidence="1">
    <name type="scientific">sediment metagenome</name>
    <dbReference type="NCBI Taxonomy" id="749907"/>
    <lineage>
        <taxon>unclassified sequences</taxon>
        <taxon>metagenomes</taxon>
        <taxon>ecological metagenomes</taxon>
    </lineage>
</organism>
<sequence>MHVLSEYEHHFTFGRGILVDNDMHTPVIYPYDLGSSLIAHLSPHQVNYNRSWDIVEGCDPLHTDSYLPEDPLYVGTWDSESREKLGRLHADYHTTLERMVYETREQHGYAFLIDCHALNSVALANTPDVGNTDPR</sequence>
<reference evidence="1" key="2">
    <citation type="journal article" date="2011" name="Microb. Ecol.">
        <title>Taxonomic and Functional Metagenomic Profiling of the Microbial Community in the Anoxic Sediment of a Sub-saline Shallow Lake (Laguna de Carrizo, Central Spain).</title>
        <authorList>
            <person name="Ferrer M."/>
            <person name="Guazzaroni M.E."/>
            <person name="Richter M."/>
            <person name="Garcia-Salamanca A."/>
            <person name="Yarza P."/>
            <person name="Suarez-Suarez A."/>
            <person name="Solano J."/>
            <person name="Alcaide M."/>
            <person name="van Dillewijn P."/>
            <person name="Molina-Henares M.A."/>
            <person name="Lopez-Cortes N."/>
            <person name="Al-Ramahi Y."/>
            <person name="Guerrero C."/>
            <person name="Acosta A."/>
            <person name="de Eugenio L.I."/>
            <person name="Martinez V."/>
            <person name="Marques S."/>
            <person name="Rojo F."/>
            <person name="Santero E."/>
            <person name="Genilloud O."/>
            <person name="Perez-Perez J."/>
            <person name="Rossello-Mora R."/>
            <person name="Ramos J.L."/>
        </authorList>
    </citation>
    <scope>NUCLEOTIDE SEQUENCE</scope>
</reference>
<dbReference type="SUPFAM" id="SSF53187">
    <property type="entry name" value="Zn-dependent exopeptidases"/>
    <property type="match status" value="1"/>
</dbReference>
<dbReference type="AlphaFoldDB" id="D9PKQ2"/>
<reference evidence="1" key="1">
    <citation type="submission" date="2010-07" db="EMBL/GenBank/DDBJ databases">
        <authorList>
            <consortium name="CONSOLIDER consortium CSD2007-00005"/>
            <person name="Guazzaroni M.-E."/>
            <person name="Richter M."/>
            <person name="Garcia-Salamanca A."/>
            <person name="Yarza P."/>
            <person name="Ferrer M."/>
        </authorList>
    </citation>
    <scope>NUCLEOTIDE SEQUENCE</scope>
</reference>
<dbReference type="InterPro" id="IPR007709">
    <property type="entry name" value="N-FG_amidohydro"/>
</dbReference>
<comment type="caution">
    <text evidence="1">The sequence shown here is derived from an EMBL/GenBank/DDBJ whole genome shotgun (WGS) entry which is preliminary data.</text>
</comment>
<feature type="non-terminal residue" evidence="1">
    <location>
        <position position="135"/>
    </location>
</feature>
<dbReference type="Gene3D" id="3.40.630.40">
    <property type="entry name" value="Zn-dependent exopeptidases"/>
    <property type="match status" value="1"/>
</dbReference>
<name>D9PKQ2_9ZZZZ</name>
<dbReference type="EMBL" id="ADZX01000636">
    <property type="protein sequence ID" value="EFK95835.1"/>
    <property type="molecule type" value="Genomic_DNA"/>
</dbReference>
<evidence type="ECO:0000313" key="1">
    <source>
        <dbReference type="EMBL" id="EFK95835.1"/>
    </source>
</evidence>